<dbReference type="KEGG" id="prz:GZH47_22930"/>
<dbReference type="RefSeq" id="WP_162643353.1">
    <property type="nucleotide sequence ID" value="NZ_CP048286.1"/>
</dbReference>
<proteinExistence type="predicted"/>
<dbReference type="AlphaFoldDB" id="A0A6C0P4A1"/>
<protein>
    <submittedName>
        <fullName evidence="1">Uncharacterized protein</fullName>
    </submittedName>
</protein>
<keyword evidence="2" id="KW-1185">Reference proteome</keyword>
<organism evidence="1 2">
    <name type="scientific">Paenibacillus rhizovicinus</name>
    <dbReference type="NCBI Taxonomy" id="2704463"/>
    <lineage>
        <taxon>Bacteria</taxon>
        <taxon>Bacillati</taxon>
        <taxon>Bacillota</taxon>
        <taxon>Bacilli</taxon>
        <taxon>Bacillales</taxon>
        <taxon>Paenibacillaceae</taxon>
        <taxon>Paenibacillus</taxon>
    </lineage>
</organism>
<evidence type="ECO:0000313" key="2">
    <source>
        <dbReference type="Proteomes" id="UP000479114"/>
    </source>
</evidence>
<evidence type="ECO:0000313" key="1">
    <source>
        <dbReference type="EMBL" id="QHW33364.1"/>
    </source>
</evidence>
<dbReference type="Proteomes" id="UP000479114">
    <property type="component" value="Chromosome"/>
</dbReference>
<accession>A0A6C0P4A1</accession>
<name>A0A6C0P4A1_9BACL</name>
<sequence length="117" mass="12965">MEHNLAQIEERLRFIREDRQDPATYTDSYLQKRNPVTVEGLLQLTMGAPLPVYKGGLVMATVVYWDIAGKRPGLPKDVAALVEKIAPAASCSRWSIWTARLFGSCACRPAPSASIDF</sequence>
<dbReference type="Pfam" id="PF26099">
    <property type="entry name" value="DUF8034"/>
    <property type="match status" value="1"/>
</dbReference>
<reference evidence="1 2" key="1">
    <citation type="submission" date="2020-02" db="EMBL/GenBank/DDBJ databases">
        <title>Paenibacillus sp. nov., isolated from rhizosphere soil of tomato.</title>
        <authorList>
            <person name="Weon H.-Y."/>
            <person name="Lee S.A."/>
        </authorList>
    </citation>
    <scope>NUCLEOTIDE SEQUENCE [LARGE SCALE GENOMIC DNA]</scope>
    <source>
        <strain evidence="1 2">14171R-81</strain>
    </source>
</reference>
<dbReference type="EMBL" id="CP048286">
    <property type="protein sequence ID" value="QHW33364.1"/>
    <property type="molecule type" value="Genomic_DNA"/>
</dbReference>
<gene>
    <name evidence="1" type="ORF">GZH47_22930</name>
</gene>
<dbReference type="InterPro" id="IPR058347">
    <property type="entry name" value="DUF8034"/>
</dbReference>